<organism evidence="2 3">
    <name type="scientific">Phyllostomus discolor</name>
    <name type="common">pale spear-nosed bat</name>
    <dbReference type="NCBI Taxonomy" id="89673"/>
    <lineage>
        <taxon>Eukaryota</taxon>
        <taxon>Metazoa</taxon>
        <taxon>Chordata</taxon>
        <taxon>Craniata</taxon>
        <taxon>Vertebrata</taxon>
        <taxon>Euteleostomi</taxon>
        <taxon>Mammalia</taxon>
        <taxon>Eutheria</taxon>
        <taxon>Laurasiatheria</taxon>
        <taxon>Chiroptera</taxon>
        <taxon>Yangochiroptera</taxon>
        <taxon>Phyllostomidae</taxon>
        <taxon>Phyllostominae</taxon>
        <taxon>Phyllostomus</taxon>
    </lineage>
</organism>
<reference evidence="2 3" key="1">
    <citation type="journal article" date="2020" name="Nature">
        <title>Six reference-quality genomes reveal evolution of bat adaptations.</title>
        <authorList>
            <person name="Jebb D."/>
            <person name="Huang Z."/>
            <person name="Pippel M."/>
            <person name="Hughes G.M."/>
            <person name="Lavrichenko K."/>
            <person name="Devanna P."/>
            <person name="Winkler S."/>
            <person name="Jermiin L.S."/>
            <person name="Skirmuntt E.C."/>
            <person name="Katzourakis A."/>
            <person name="Burkitt-Gray L."/>
            <person name="Ray D.A."/>
            <person name="Sullivan K.A.M."/>
            <person name="Roscito J.G."/>
            <person name="Kirilenko B.M."/>
            <person name="Davalos L.M."/>
            <person name="Corthals A.P."/>
            <person name="Power M.L."/>
            <person name="Jones G."/>
            <person name="Ransome R.D."/>
            <person name="Dechmann D.K.N."/>
            <person name="Locatelli A.G."/>
            <person name="Puechmaille S.J."/>
            <person name="Fedrigo O."/>
            <person name="Jarvis E.D."/>
            <person name="Hiller M."/>
            <person name="Vernes S.C."/>
            <person name="Myers E.W."/>
            <person name="Teeling E.C."/>
        </authorList>
    </citation>
    <scope>NUCLEOTIDE SEQUENCE [LARGE SCALE GENOMIC DNA]</scope>
    <source>
        <strain evidence="2">Bat1K_MPI-CBG_1</strain>
    </source>
</reference>
<dbReference type="Proteomes" id="UP000664940">
    <property type="component" value="Unassembled WGS sequence"/>
</dbReference>
<feature type="region of interest" description="Disordered" evidence="1">
    <location>
        <begin position="138"/>
        <end position="191"/>
    </location>
</feature>
<feature type="compositionally biased region" description="Basic and acidic residues" evidence="1">
    <location>
        <begin position="182"/>
        <end position="191"/>
    </location>
</feature>
<evidence type="ECO:0000313" key="2">
    <source>
        <dbReference type="EMBL" id="KAF6125581.1"/>
    </source>
</evidence>
<dbReference type="EMBL" id="JABVXQ010000002">
    <property type="protein sequence ID" value="KAF6125581.1"/>
    <property type="molecule type" value="Genomic_DNA"/>
</dbReference>
<evidence type="ECO:0000313" key="3">
    <source>
        <dbReference type="Proteomes" id="UP000664940"/>
    </source>
</evidence>
<gene>
    <name evidence="2" type="ORF">HJG60_009994</name>
</gene>
<dbReference type="AlphaFoldDB" id="A0A834BCV2"/>
<protein>
    <submittedName>
        <fullName evidence="2">Uncharacterized protein</fullName>
    </submittedName>
</protein>
<name>A0A834BCV2_9CHIR</name>
<sequence length="191" mass="20970">MKEPLPELECSDHPPIHLVDKLDFLVAALFSAPRVFNRSVFQSTPLTERQTRGQEVTLEFLRVPPRDSNSGGVATSHHLREGGGALPVYHLCSHFPSAWTSESCCDFISKRKYFHTPVFGRQRWLQFTDALLNDTDGSRAAQMPSLSGRPHLPGGPRRVGNGVRSGAAASVGGASRAGASPRGRERDERRL</sequence>
<proteinExistence type="predicted"/>
<evidence type="ECO:0000256" key="1">
    <source>
        <dbReference type="SAM" id="MobiDB-lite"/>
    </source>
</evidence>
<feature type="compositionally biased region" description="Low complexity" evidence="1">
    <location>
        <begin position="154"/>
        <end position="181"/>
    </location>
</feature>
<accession>A0A834BCV2</accession>
<comment type="caution">
    <text evidence="2">The sequence shown here is derived from an EMBL/GenBank/DDBJ whole genome shotgun (WGS) entry which is preliminary data.</text>
</comment>